<sequence>MENILKLIKNEKVEWKRLGEVCDFKRGQYITKKDIIDGDIPVVSGGIKPAYYHGISNRDGITITVAGSGVNAGFVSYWDQPIFLGDAFSVDPIGNLNKKYLYYWLVNIQDQIYALKKGAGIPHVYGKDLARFLIPIPSLEVQEKIAKTLDKFTKYVTELRSELRSELLLRTKQYNYYRNFLLSNEYLTKKTYELCGEHVEVEYKTLGDVCNFKRGQYITKKDIIDGDIPVVSGGVKPAYYHGISNRDAGTITVAGSGNAGYVSYWDQPIFLSDAFSVEPIDNLNKRYLYHWLISVQDKIYSLKQGAGITHVYSKDLARFIIPIPPLEVQNYIASILDQFDSLTSNLSEGLPKEIELRQKQYEYYRDQLLSFNSNNE</sequence>
<comment type="subunit">
    <text evidence="4">The methyltransferase is composed of M and S polypeptides.</text>
</comment>
<dbReference type="REBASE" id="113492">
    <property type="entry name" value="S.Udi49782ORF3385P"/>
</dbReference>
<dbReference type="PANTHER" id="PTHR43140">
    <property type="entry name" value="TYPE-1 RESTRICTION ENZYME ECOKI SPECIFICITY PROTEIN"/>
    <property type="match status" value="1"/>
</dbReference>
<dbReference type="STRING" id="42094.JM47_03385"/>
<protein>
    <recommendedName>
        <fullName evidence="5">Type I restriction modification DNA specificity domain-containing protein</fullName>
    </recommendedName>
</protein>
<evidence type="ECO:0000256" key="3">
    <source>
        <dbReference type="ARBA" id="ARBA00023125"/>
    </source>
</evidence>
<dbReference type="CDD" id="cd17291">
    <property type="entry name" value="RMtype1_S_MgeORF438P-TRD-CR_like"/>
    <property type="match status" value="2"/>
</dbReference>
<evidence type="ECO:0000256" key="2">
    <source>
        <dbReference type="ARBA" id="ARBA00022747"/>
    </source>
</evidence>
<dbReference type="SUPFAM" id="SSF116734">
    <property type="entry name" value="DNA methylase specificity domain"/>
    <property type="match status" value="2"/>
</dbReference>
<feature type="domain" description="Type I restriction modification DNA specificity" evidence="5">
    <location>
        <begin position="199"/>
        <end position="355"/>
    </location>
</feature>
<evidence type="ECO:0000313" key="7">
    <source>
        <dbReference type="Proteomes" id="UP000032261"/>
    </source>
</evidence>
<dbReference type="GO" id="GO:0009307">
    <property type="term" value="P:DNA restriction-modification system"/>
    <property type="evidence" value="ECO:0007669"/>
    <property type="project" value="UniProtKB-KW"/>
</dbReference>
<keyword evidence="3" id="KW-0238">DNA-binding</keyword>
<reference evidence="6 7" key="1">
    <citation type="journal article" date="2015" name="Genome Announc.">
        <title>Genome Sequence of Ureaplasma diversum Strain ATCC 49782.</title>
        <authorList>
            <person name="Marques L.M."/>
            <person name="Guimaraes A.M."/>
            <person name="Martins H.B."/>
            <person name="Rezende I.S."/>
            <person name="Barbosa M.S."/>
            <person name="Campos G.B."/>
            <person name="do Nascimento N.C."/>
            <person name="Dos Santos A.P."/>
            <person name="Amorim A.T."/>
            <person name="Santos V.M."/>
            <person name="Messick J.B."/>
            <person name="Timenetsky J."/>
        </authorList>
    </citation>
    <scope>NUCLEOTIDE SEQUENCE [LARGE SCALE GENOMIC DNA]</scope>
    <source>
        <strain evidence="6 7">ATCC 49782</strain>
    </source>
</reference>
<dbReference type="InterPro" id="IPR000055">
    <property type="entry name" value="Restrct_endonuc_typeI_TRD"/>
</dbReference>
<feature type="domain" description="Type I restriction modification DNA specificity" evidence="5">
    <location>
        <begin position="11"/>
        <end position="167"/>
    </location>
</feature>
<evidence type="ECO:0000313" key="6">
    <source>
        <dbReference type="EMBL" id="AJQ45572.1"/>
    </source>
</evidence>
<gene>
    <name evidence="6" type="ORF">JM47_03385</name>
</gene>
<dbReference type="Gene3D" id="3.90.220.20">
    <property type="entry name" value="DNA methylase specificity domains"/>
    <property type="match status" value="2"/>
</dbReference>
<accession>A0A0C5RMC2</accession>
<comment type="similarity">
    <text evidence="1">Belongs to the type-I restriction system S methylase family.</text>
</comment>
<dbReference type="InterPro" id="IPR044946">
    <property type="entry name" value="Restrct_endonuc_typeI_TRD_sf"/>
</dbReference>
<dbReference type="EMBL" id="CP009770">
    <property type="protein sequence ID" value="AJQ45572.1"/>
    <property type="molecule type" value="Genomic_DNA"/>
</dbReference>
<dbReference type="Pfam" id="PF01420">
    <property type="entry name" value="Methylase_S"/>
    <property type="match status" value="2"/>
</dbReference>
<dbReference type="PANTHER" id="PTHR43140:SF1">
    <property type="entry name" value="TYPE I RESTRICTION ENZYME ECOKI SPECIFICITY SUBUNIT"/>
    <property type="match status" value="1"/>
</dbReference>
<dbReference type="RefSeq" id="WP_208894970.1">
    <property type="nucleotide sequence ID" value="NZ_CP009770.1"/>
</dbReference>
<dbReference type="Proteomes" id="UP000032261">
    <property type="component" value="Chromosome"/>
</dbReference>
<evidence type="ECO:0000256" key="1">
    <source>
        <dbReference type="ARBA" id="ARBA00010923"/>
    </source>
</evidence>
<dbReference type="PATRIC" id="fig|42094.4.peg.672"/>
<evidence type="ECO:0000259" key="5">
    <source>
        <dbReference type="Pfam" id="PF01420"/>
    </source>
</evidence>
<name>A0A0C5RMC2_9BACT</name>
<dbReference type="HOGENOM" id="CLU_021095_6_0_14"/>
<dbReference type="KEGG" id="ude:JM47_03385"/>
<keyword evidence="2" id="KW-0680">Restriction system</keyword>
<organism evidence="6 7">
    <name type="scientific">Ureaplasma diversum</name>
    <dbReference type="NCBI Taxonomy" id="42094"/>
    <lineage>
        <taxon>Bacteria</taxon>
        <taxon>Bacillati</taxon>
        <taxon>Mycoplasmatota</taxon>
        <taxon>Mycoplasmoidales</taxon>
        <taxon>Mycoplasmoidaceae</taxon>
        <taxon>Ureaplasma</taxon>
    </lineage>
</organism>
<dbReference type="AlphaFoldDB" id="A0A0C5RMC2"/>
<evidence type="ECO:0000256" key="4">
    <source>
        <dbReference type="ARBA" id="ARBA00038652"/>
    </source>
</evidence>
<proteinExistence type="inferred from homology"/>
<dbReference type="InterPro" id="IPR051212">
    <property type="entry name" value="Type-I_RE_S_subunit"/>
</dbReference>
<dbReference type="GO" id="GO:0003677">
    <property type="term" value="F:DNA binding"/>
    <property type="evidence" value="ECO:0007669"/>
    <property type="project" value="UniProtKB-KW"/>
</dbReference>